<accession>A0A3P7RTE6</accession>
<dbReference type="AlphaFoldDB" id="A0A3P7RTE6"/>
<gene>
    <name evidence="1" type="ORF">HNAJ_LOCUS2666</name>
</gene>
<sequence length="211" mass="24203">MNLHNLFHLGDMLISINGYEVYTLRQFKKTVDVAKRNAAQERQRTPDAAFNSSSEVKLWLRLRRLPLAKTLIVCRQFRDQKIGISFDDKGTNKVKRIDPNGPLACAGLLPLAQPFMRKSSAKSTLRSLTTKQTMPEPELVPWTVTEINHRLLDPLFRKHETLTNTLMLQADLLIGARGMEISVTLQPSDFMEAICKKLRKSKFYQSFFKNP</sequence>
<dbReference type="OrthoDB" id="6126662at2759"/>
<proteinExistence type="predicted"/>
<keyword evidence="2" id="KW-1185">Reference proteome</keyword>
<evidence type="ECO:0000313" key="2">
    <source>
        <dbReference type="Proteomes" id="UP000278807"/>
    </source>
</evidence>
<evidence type="ECO:0000313" key="1">
    <source>
        <dbReference type="EMBL" id="VDN98525.1"/>
    </source>
</evidence>
<dbReference type="EMBL" id="UZAE01001358">
    <property type="protein sequence ID" value="VDN98525.1"/>
    <property type="molecule type" value="Genomic_DNA"/>
</dbReference>
<dbReference type="Proteomes" id="UP000278807">
    <property type="component" value="Unassembled WGS sequence"/>
</dbReference>
<organism evidence="1 2">
    <name type="scientific">Rodentolepis nana</name>
    <name type="common">Dwarf tapeworm</name>
    <name type="synonym">Hymenolepis nana</name>
    <dbReference type="NCBI Taxonomy" id="102285"/>
    <lineage>
        <taxon>Eukaryota</taxon>
        <taxon>Metazoa</taxon>
        <taxon>Spiralia</taxon>
        <taxon>Lophotrochozoa</taxon>
        <taxon>Platyhelminthes</taxon>
        <taxon>Cestoda</taxon>
        <taxon>Eucestoda</taxon>
        <taxon>Cyclophyllidea</taxon>
        <taxon>Hymenolepididae</taxon>
        <taxon>Rodentolepis</taxon>
    </lineage>
</organism>
<reference evidence="1 2" key="1">
    <citation type="submission" date="2018-11" db="EMBL/GenBank/DDBJ databases">
        <authorList>
            <consortium name="Pathogen Informatics"/>
        </authorList>
    </citation>
    <scope>NUCLEOTIDE SEQUENCE [LARGE SCALE GENOMIC DNA]</scope>
</reference>
<name>A0A3P7RTE6_RODNA</name>
<protein>
    <submittedName>
        <fullName evidence="1">Uncharacterized protein</fullName>
    </submittedName>
</protein>